<reference evidence="3" key="1">
    <citation type="submission" date="2021-02" db="EMBL/GenBank/DDBJ databases">
        <title>First Annotated Genome of the Yellow-green Alga Tribonema minus.</title>
        <authorList>
            <person name="Mahan K.M."/>
        </authorList>
    </citation>
    <scope>NUCLEOTIDE SEQUENCE</scope>
    <source>
        <strain evidence="3">UTEX B ZZ1240</strain>
    </source>
</reference>
<feature type="signal peptide" evidence="2">
    <location>
        <begin position="1"/>
        <end position="19"/>
    </location>
</feature>
<dbReference type="AlphaFoldDB" id="A0A836C6Z0"/>
<organism evidence="3 4">
    <name type="scientific">Tribonema minus</name>
    <dbReference type="NCBI Taxonomy" id="303371"/>
    <lineage>
        <taxon>Eukaryota</taxon>
        <taxon>Sar</taxon>
        <taxon>Stramenopiles</taxon>
        <taxon>Ochrophyta</taxon>
        <taxon>PX clade</taxon>
        <taxon>Xanthophyceae</taxon>
        <taxon>Tribonematales</taxon>
        <taxon>Tribonemataceae</taxon>
        <taxon>Tribonema</taxon>
    </lineage>
</organism>
<gene>
    <name evidence="3" type="ORF">JKP88DRAFT_101142</name>
</gene>
<keyword evidence="1" id="KW-0812">Transmembrane</keyword>
<keyword evidence="1" id="KW-0472">Membrane</keyword>
<protein>
    <submittedName>
        <fullName evidence="3">Uncharacterized protein</fullName>
    </submittedName>
</protein>
<feature type="chain" id="PRO_5033034116" evidence="2">
    <location>
        <begin position="20"/>
        <end position="146"/>
    </location>
</feature>
<sequence length="146" mass="15449">MMSMKLCVVLLALLACVSAFAPVGSGRSLARSAVATRRAVRQLRMSESETEEEQAAAIVEEEEVVEDEAEAPQFGQSGFFQPNANMRYGASRDQDGKSNVWAIEPKMKVEEGENKGASLATGAIILAVAAAAVVATLANLPSPDTY</sequence>
<feature type="transmembrane region" description="Helical" evidence="1">
    <location>
        <begin position="117"/>
        <end position="140"/>
    </location>
</feature>
<keyword evidence="2" id="KW-0732">Signal</keyword>
<evidence type="ECO:0000256" key="2">
    <source>
        <dbReference type="SAM" id="SignalP"/>
    </source>
</evidence>
<comment type="caution">
    <text evidence="3">The sequence shown here is derived from an EMBL/GenBank/DDBJ whole genome shotgun (WGS) entry which is preliminary data.</text>
</comment>
<dbReference type="Proteomes" id="UP000664859">
    <property type="component" value="Unassembled WGS sequence"/>
</dbReference>
<keyword evidence="1" id="KW-1133">Transmembrane helix</keyword>
<name>A0A836C6Z0_9STRA</name>
<keyword evidence="4" id="KW-1185">Reference proteome</keyword>
<dbReference type="PROSITE" id="PS51257">
    <property type="entry name" value="PROKAR_LIPOPROTEIN"/>
    <property type="match status" value="1"/>
</dbReference>
<dbReference type="EMBL" id="JAFCMP010000555">
    <property type="protein sequence ID" value="KAG5175029.1"/>
    <property type="molecule type" value="Genomic_DNA"/>
</dbReference>
<accession>A0A836C6Z0</accession>
<evidence type="ECO:0000313" key="4">
    <source>
        <dbReference type="Proteomes" id="UP000664859"/>
    </source>
</evidence>
<proteinExistence type="predicted"/>
<evidence type="ECO:0000256" key="1">
    <source>
        <dbReference type="SAM" id="Phobius"/>
    </source>
</evidence>
<evidence type="ECO:0000313" key="3">
    <source>
        <dbReference type="EMBL" id="KAG5175029.1"/>
    </source>
</evidence>
<dbReference type="OrthoDB" id="46519at2759"/>